<dbReference type="SUPFAM" id="SSF51735">
    <property type="entry name" value="NAD(P)-binding Rossmann-fold domains"/>
    <property type="match status" value="1"/>
</dbReference>
<organism evidence="2 3">
    <name type="scientific">Candidatus Amunia macphersoniae</name>
    <dbReference type="NCBI Taxonomy" id="3127014"/>
    <lineage>
        <taxon>Bacteria</taxon>
        <taxon>Bacillati</taxon>
        <taxon>Candidatus Dormiibacterota</taxon>
        <taxon>Candidatus Dormibacteria</taxon>
        <taxon>Candidatus Aeolococcales</taxon>
        <taxon>Candidatus Aeolococcaceae</taxon>
        <taxon>Candidatus Amunia</taxon>
    </lineage>
</organism>
<dbReference type="InterPro" id="IPR016040">
    <property type="entry name" value="NAD(P)-bd_dom"/>
</dbReference>
<evidence type="ECO:0000313" key="3">
    <source>
        <dbReference type="Proteomes" id="UP000614410"/>
    </source>
</evidence>
<dbReference type="GO" id="GO:0044877">
    <property type="term" value="F:protein-containing complex binding"/>
    <property type="evidence" value="ECO:0007669"/>
    <property type="project" value="TreeGrafter"/>
</dbReference>
<proteinExistence type="predicted"/>
<dbReference type="Gene3D" id="3.40.50.720">
    <property type="entry name" value="NAD(P)-binding Rossmann-like Domain"/>
    <property type="match status" value="1"/>
</dbReference>
<accession>A0A934NDV2</accession>
<dbReference type="PANTHER" id="PTHR12126">
    <property type="entry name" value="NADH-UBIQUINONE OXIDOREDUCTASE 39 KDA SUBUNIT-RELATED"/>
    <property type="match status" value="1"/>
</dbReference>
<evidence type="ECO:0000259" key="1">
    <source>
        <dbReference type="Pfam" id="PF13460"/>
    </source>
</evidence>
<reference evidence="2 3" key="1">
    <citation type="submission" date="2020-10" db="EMBL/GenBank/DDBJ databases">
        <title>Ca. Dormibacterota MAGs.</title>
        <authorList>
            <person name="Montgomery K."/>
        </authorList>
    </citation>
    <scope>NUCLEOTIDE SEQUENCE [LARGE SCALE GENOMIC DNA]</scope>
    <source>
        <strain evidence="2">Mitchell_Peninsula_5</strain>
    </source>
</reference>
<name>A0A934NDV2_9BACT</name>
<evidence type="ECO:0000313" key="2">
    <source>
        <dbReference type="EMBL" id="MBJ7608093.1"/>
    </source>
</evidence>
<dbReference type="Pfam" id="PF13460">
    <property type="entry name" value="NAD_binding_10"/>
    <property type="match status" value="1"/>
</dbReference>
<dbReference type="Proteomes" id="UP000614410">
    <property type="component" value="Unassembled WGS sequence"/>
</dbReference>
<comment type="caution">
    <text evidence="2">The sequence shown here is derived from an EMBL/GenBank/DDBJ whole genome shotgun (WGS) entry which is preliminary data.</text>
</comment>
<dbReference type="InterPro" id="IPR051207">
    <property type="entry name" value="ComplexI_NDUFA9_subunit"/>
</dbReference>
<protein>
    <submittedName>
        <fullName evidence="2">NAD(P)H-binding protein</fullName>
    </submittedName>
</protein>
<feature type="domain" description="NAD(P)-binding" evidence="1">
    <location>
        <begin position="4"/>
        <end position="122"/>
    </location>
</feature>
<gene>
    <name evidence="2" type="ORF">JF887_01505</name>
</gene>
<dbReference type="PANTHER" id="PTHR12126:SF11">
    <property type="entry name" value="NADH DEHYDROGENASE [UBIQUINONE] 1 ALPHA SUBCOMPLEX SUBUNIT 9, MITOCHONDRIAL"/>
    <property type="match status" value="1"/>
</dbReference>
<sequence length="214" mass="22345">MSTVVSAVQGFEGPGGVSPASVDNRGNVHLCDAAAAAGADVVLVSVVGASANHPMELHRAKFAAEQHLRAGTTPWTIVRATAFLEMWADILTKPMVFGRGENPINFVSVQDVAAVVTQAVLDRGLRGQTLEVGGPDNLTFNEFVAQLKAARGDTRAVRHIPRAVLRVMAPLSRRAAAAVAMDTIDLTFDASRSAAAVAGLQPTNVRTALRSAVA</sequence>
<dbReference type="EMBL" id="JAEKNN010000008">
    <property type="protein sequence ID" value="MBJ7608093.1"/>
    <property type="molecule type" value="Genomic_DNA"/>
</dbReference>
<dbReference type="AlphaFoldDB" id="A0A934NDV2"/>
<dbReference type="InterPro" id="IPR036291">
    <property type="entry name" value="NAD(P)-bd_dom_sf"/>
</dbReference>